<dbReference type="Pfam" id="PF22608">
    <property type="entry name" value="DNAX_ATPase_lid"/>
    <property type="match status" value="1"/>
</dbReference>
<sequence>MSDQIETASQDMPESDAPAPEQAAAPQSSSAAPAAADSNTAPKSEYQVLARKYRPKTFEELIGHGPMVKTLSNALESGRLAHAFVLTGVRGIGKTTTARIIARALNCIGADGKGGATIEPCGVCEHCRAIAEDRHVDVLEMDAASRTGVDDIRELIEGVRYRPTSARYKIYIIDEVHMLSKSAFNALLKTLEEPPEHVKFIFATTEIRKIPITVLSRCQRFDLRRVQTEELAAHYTRIAGLENAEIEEEAVTLIARAADGSVRDGMSLLDQAISHGAGKVTTQQVRDMLGLSDRSRIFDLFDFTMKGEINEALELLSAQYALGGDPAVMLQDMLDLTHWLTRVKLSPDAANDPGVSQIERERGKEIAAKLAMPQLTRAWQMLLKGLEETRIAPSPIQAAEMILIRLAYAAEMPPPGDLIKKLRQDMANAASGAGPQGGGGGNGGPGPRMQVVNGGGGAAAVAQRRPDPLGEPEQVEQVAYAKMPENFAEVAELLGKERETTGIAMQVKNYMHLVKYEPGRIEFRPARGARSDLSTQLIKALNNLTGHRWLVSVSEREEGAPTLKEQELEALEQRKADASQDPVVKAILDGLPNAKIVAVHLPPGQELSEGEEDESGSVYDDAFYLEGDDEL</sequence>
<keyword evidence="8 11" id="KW-0067">ATP-binding</keyword>
<dbReference type="InterPro" id="IPR022754">
    <property type="entry name" value="DNA_pol_III_gamma-3"/>
</dbReference>
<keyword evidence="9 11" id="KW-0239">DNA-directed DNA polymerase</keyword>
<feature type="domain" description="AAA+ ATPase" evidence="13">
    <location>
        <begin position="80"/>
        <end position="227"/>
    </location>
</feature>
<comment type="similarity">
    <text evidence="1 11">Belongs to the DnaX/STICHEL family.</text>
</comment>
<dbReference type="FunFam" id="1.10.8.60:FF:000013">
    <property type="entry name" value="DNA polymerase III subunit gamma/tau"/>
    <property type="match status" value="1"/>
</dbReference>
<keyword evidence="6 11" id="KW-0547">Nucleotide-binding</keyword>
<dbReference type="InterPro" id="IPR003593">
    <property type="entry name" value="AAA+_ATPase"/>
</dbReference>
<evidence type="ECO:0000256" key="10">
    <source>
        <dbReference type="ARBA" id="ARBA00049244"/>
    </source>
</evidence>
<dbReference type="PANTHER" id="PTHR11669">
    <property type="entry name" value="REPLICATION FACTOR C / DNA POLYMERASE III GAMMA-TAU SUBUNIT"/>
    <property type="match status" value="1"/>
</dbReference>
<dbReference type="Pfam" id="PF12362">
    <property type="entry name" value="DUF3646"/>
    <property type="match status" value="1"/>
</dbReference>
<keyword evidence="4 11" id="KW-0235">DNA replication</keyword>
<dbReference type="Proteomes" id="UP000664405">
    <property type="component" value="Unassembled WGS sequence"/>
</dbReference>
<evidence type="ECO:0000313" key="14">
    <source>
        <dbReference type="EMBL" id="MBN8194952.1"/>
    </source>
</evidence>
<comment type="caution">
    <text evidence="14">The sequence shown here is derived from an EMBL/GenBank/DDBJ whole genome shotgun (WGS) entry which is preliminary data.</text>
</comment>
<evidence type="ECO:0000256" key="8">
    <source>
        <dbReference type="ARBA" id="ARBA00022840"/>
    </source>
</evidence>
<dbReference type="EMBL" id="JAEKJW010000001">
    <property type="protein sequence ID" value="MBN8194952.1"/>
    <property type="molecule type" value="Genomic_DNA"/>
</dbReference>
<dbReference type="GO" id="GO:0003887">
    <property type="term" value="F:DNA-directed DNA polymerase activity"/>
    <property type="evidence" value="ECO:0007669"/>
    <property type="project" value="UniProtKB-KW"/>
</dbReference>
<evidence type="ECO:0000256" key="5">
    <source>
        <dbReference type="ARBA" id="ARBA00022723"/>
    </source>
</evidence>
<dbReference type="Pfam" id="PF12169">
    <property type="entry name" value="DNA_pol3_gamma3"/>
    <property type="match status" value="1"/>
</dbReference>
<accession>A0A8I1M4U4</accession>
<evidence type="ECO:0000313" key="15">
    <source>
        <dbReference type="Proteomes" id="UP000664405"/>
    </source>
</evidence>
<feature type="region of interest" description="Disordered" evidence="12">
    <location>
        <begin position="602"/>
        <end position="631"/>
    </location>
</feature>
<dbReference type="CDD" id="cd00009">
    <property type="entry name" value="AAA"/>
    <property type="match status" value="1"/>
</dbReference>
<evidence type="ECO:0000259" key="13">
    <source>
        <dbReference type="SMART" id="SM00382"/>
    </source>
</evidence>
<evidence type="ECO:0000256" key="11">
    <source>
        <dbReference type="RuleBase" id="RU364063"/>
    </source>
</evidence>
<feature type="region of interest" description="Disordered" evidence="12">
    <location>
        <begin position="1"/>
        <end position="43"/>
    </location>
</feature>
<keyword evidence="5" id="KW-0479">Metal-binding</keyword>
<dbReference type="EC" id="2.7.7.7" evidence="11"/>
<evidence type="ECO:0000256" key="4">
    <source>
        <dbReference type="ARBA" id="ARBA00022705"/>
    </source>
</evidence>
<dbReference type="Pfam" id="PF13177">
    <property type="entry name" value="DNA_pol3_delta2"/>
    <property type="match status" value="1"/>
</dbReference>
<evidence type="ECO:0000256" key="6">
    <source>
        <dbReference type="ARBA" id="ARBA00022741"/>
    </source>
</evidence>
<evidence type="ECO:0000256" key="3">
    <source>
        <dbReference type="ARBA" id="ARBA00022695"/>
    </source>
</evidence>
<keyword evidence="2 11" id="KW-0808">Transferase</keyword>
<comment type="subunit">
    <text evidence="11">DNA polymerase III contains a core (composed of alpha, epsilon and theta chains) that associates with a tau subunit. This core dimerizes to form the POLIII' complex. PolIII' associates with the gamma complex (composed of gamma, delta, delta', psi and chi chains) and with the beta chain to form the complete DNA polymerase III complex.</text>
</comment>
<dbReference type="GO" id="GO:0009360">
    <property type="term" value="C:DNA polymerase III complex"/>
    <property type="evidence" value="ECO:0007669"/>
    <property type="project" value="InterPro"/>
</dbReference>
<evidence type="ECO:0000256" key="9">
    <source>
        <dbReference type="ARBA" id="ARBA00022932"/>
    </source>
</evidence>
<dbReference type="CDD" id="cd18137">
    <property type="entry name" value="HLD_clamp_pol_III_gamma_tau"/>
    <property type="match status" value="1"/>
</dbReference>
<feature type="compositionally biased region" description="Gly residues" evidence="12">
    <location>
        <begin position="434"/>
        <end position="446"/>
    </location>
</feature>
<dbReference type="PANTHER" id="PTHR11669:SF0">
    <property type="entry name" value="PROTEIN STICHEL-LIKE 2"/>
    <property type="match status" value="1"/>
</dbReference>
<dbReference type="InterPro" id="IPR050238">
    <property type="entry name" value="DNA_Rep/Repair_Clamp_Loader"/>
</dbReference>
<comment type="function">
    <text evidence="11">DNA polymerase III is a complex, multichain enzyme responsible for most of the replicative synthesis in bacteria. This DNA polymerase also exhibits 3' to 5' exonuclease activity.</text>
</comment>
<evidence type="ECO:0000256" key="1">
    <source>
        <dbReference type="ARBA" id="ARBA00006360"/>
    </source>
</evidence>
<dbReference type="NCBIfam" id="NF004046">
    <property type="entry name" value="PRK05563.1"/>
    <property type="match status" value="1"/>
</dbReference>
<dbReference type="FunFam" id="3.40.50.300:FF:000014">
    <property type="entry name" value="DNA polymerase III subunit gamma/tau"/>
    <property type="match status" value="1"/>
</dbReference>
<dbReference type="InterPro" id="IPR027417">
    <property type="entry name" value="P-loop_NTPase"/>
</dbReference>
<dbReference type="GO" id="GO:0005524">
    <property type="term" value="F:ATP binding"/>
    <property type="evidence" value="ECO:0007669"/>
    <property type="project" value="UniProtKB-KW"/>
</dbReference>
<dbReference type="InterPro" id="IPR022107">
    <property type="entry name" value="DNA_pol_III_gamma/tau_C"/>
</dbReference>
<dbReference type="GO" id="GO:0046872">
    <property type="term" value="F:metal ion binding"/>
    <property type="evidence" value="ECO:0007669"/>
    <property type="project" value="UniProtKB-KW"/>
</dbReference>
<dbReference type="GO" id="GO:0003677">
    <property type="term" value="F:DNA binding"/>
    <property type="evidence" value="ECO:0007669"/>
    <property type="project" value="InterPro"/>
</dbReference>
<dbReference type="Gene3D" id="1.10.8.60">
    <property type="match status" value="1"/>
</dbReference>
<dbReference type="SUPFAM" id="SSF48019">
    <property type="entry name" value="post-AAA+ oligomerization domain-like"/>
    <property type="match status" value="1"/>
</dbReference>
<dbReference type="NCBIfam" id="NF006585">
    <property type="entry name" value="PRK09111.1"/>
    <property type="match status" value="1"/>
</dbReference>
<dbReference type="SUPFAM" id="SSF52540">
    <property type="entry name" value="P-loop containing nucleoside triphosphate hydrolases"/>
    <property type="match status" value="1"/>
</dbReference>
<protein>
    <recommendedName>
        <fullName evidence="11">DNA polymerase III subunit gamma/tau</fullName>
        <ecNumber evidence="11">2.7.7.7</ecNumber>
    </recommendedName>
</protein>
<feature type="region of interest" description="Disordered" evidence="12">
    <location>
        <begin position="427"/>
        <end position="472"/>
    </location>
</feature>
<feature type="compositionally biased region" description="Polar residues" evidence="12">
    <location>
        <begin position="1"/>
        <end position="12"/>
    </location>
</feature>
<proteinExistence type="inferred from homology"/>
<dbReference type="InterPro" id="IPR008921">
    <property type="entry name" value="DNA_pol3_clamp-load_cplx_C"/>
</dbReference>
<keyword evidence="7" id="KW-0862">Zinc</keyword>
<dbReference type="FunFam" id="1.20.272.10:FF:000003">
    <property type="entry name" value="DNA polymerase III subunit gamma/tau"/>
    <property type="match status" value="1"/>
</dbReference>
<organism evidence="14 15">
    <name type="scientific">Thalassospira povalilytica</name>
    <dbReference type="NCBI Taxonomy" id="732237"/>
    <lineage>
        <taxon>Bacteria</taxon>
        <taxon>Pseudomonadati</taxon>
        <taxon>Pseudomonadota</taxon>
        <taxon>Alphaproteobacteria</taxon>
        <taxon>Rhodospirillales</taxon>
        <taxon>Thalassospiraceae</taxon>
        <taxon>Thalassospira</taxon>
    </lineage>
</organism>
<comment type="catalytic activity">
    <reaction evidence="10 11">
        <text>DNA(n) + a 2'-deoxyribonucleoside 5'-triphosphate = DNA(n+1) + diphosphate</text>
        <dbReference type="Rhea" id="RHEA:22508"/>
        <dbReference type="Rhea" id="RHEA-COMP:17339"/>
        <dbReference type="Rhea" id="RHEA-COMP:17340"/>
        <dbReference type="ChEBI" id="CHEBI:33019"/>
        <dbReference type="ChEBI" id="CHEBI:61560"/>
        <dbReference type="ChEBI" id="CHEBI:173112"/>
        <dbReference type="EC" id="2.7.7.7"/>
    </reaction>
</comment>
<dbReference type="SMART" id="SM00382">
    <property type="entry name" value="AAA"/>
    <property type="match status" value="1"/>
</dbReference>
<evidence type="ECO:0000256" key="7">
    <source>
        <dbReference type="ARBA" id="ARBA00022833"/>
    </source>
</evidence>
<dbReference type="GO" id="GO:0006261">
    <property type="term" value="P:DNA-templated DNA replication"/>
    <property type="evidence" value="ECO:0007669"/>
    <property type="project" value="TreeGrafter"/>
</dbReference>
<dbReference type="Gene3D" id="1.20.272.10">
    <property type="match status" value="1"/>
</dbReference>
<dbReference type="AlphaFoldDB" id="A0A8I1M4U4"/>
<dbReference type="InterPro" id="IPR012763">
    <property type="entry name" value="DNA_pol_III_sug/sutau_N"/>
</dbReference>
<name>A0A8I1M4U4_9PROT</name>
<evidence type="ECO:0000256" key="12">
    <source>
        <dbReference type="SAM" id="MobiDB-lite"/>
    </source>
</evidence>
<reference evidence="14" key="1">
    <citation type="submission" date="2020-12" db="EMBL/GenBank/DDBJ databases">
        <title>Oil enriched cultivation method for isolating marine PHA-producing bacteria.</title>
        <authorList>
            <person name="Zheng W."/>
            <person name="Yu S."/>
            <person name="Huang Y."/>
        </authorList>
    </citation>
    <scope>NUCLEOTIDE SEQUENCE</scope>
    <source>
        <strain evidence="14">SY-2-3</strain>
    </source>
</reference>
<feature type="compositionally biased region" description="Low complexity" evidence="12">
    <location>
        <begin position="15"/>
        <end position="38"/>
    </location>
</feature>
<keyword evidence="3 11" id="KW-0548">Nucleotidyltransferase</keyword>
<dbReference type="InterPro" id="IPR045085">
    <property type="entry name" value="HLD_clamp_pol_III_gamma_tau"/>
</dbReference>
<dbReference type="Gene3D" id="3.40.50.300">
    <property type="entry name" value="P-loop containing nucleotide triphosphate hydrolases"/>
    <property type="match status" value="1"/>
</dbReference>
<gene>
    <name evidence="11" type="primary">dnaX</name>
    <name evidence="14" type="ORF">JF547_00355</name>
</gene>
<evidence type="ECO:0000256" key="2">
    <source>
        <dbReference type="ARBA" id="ARBA00022679"/>
    </source>
</evidence>
<dbReference type="NCBIfam" id="TIGR02397">
    <property type="entry name" value="dnaX_nterm"/>
    <property type="match status" value="1"/>
</dbReference>
<dbReference type="RefSeq" id="WP_206926319.1">
    <property type="nucleotide sequence ID" value="NZ_JAEKJW010000001.1"/>
</dbReference>